<protein>
    <submittedName>
        <fullName evidence="2">Glycosyltransferase family 2 protein</fullName>
    </submittedName>
</protein>
<accession>A0ABV7MCQ7</accession>
<keyword evidence="3" id="KW-1185">Reference proteome</keyword>
<feature type="transmembrane region" description="Helical" evidence="1">
    <location>
        <begin position="6"/>
        <end position="27"/>
    </location>
</feature>
<keyword evidence="1" id="KW-0472">Membrane</keyword>
<name>A0ABV7MCQ7_9PROT</name>
<dbReference type="Pfam" id="PF13641">
    <property type="entry name" value="Glyco_tranf_2_3"/>
    <property type="match status" value="1"/>
</dbReference>
<keyword evidence="1" id="KW-0812">Transmembrane</keyword>
<sequence length="390" mass="41218">MQIVMLLAVVASVFSAGLLLLGLWLLVEVLASGKVGGPVAKGGAGPMAVVIPAHNEEAGIAATLEDVKRQLRPRDRLIVVADNCSDRTADVALAAGAEMLARKDAEKRGKGYALQFALDHLRQNPPATVVFTDADCFHAEGLFEAVASVAETSGRPAQALYLMEAAESASPARKIAAFAWRLINKTRMEGLWRLAKTTRLTGAGAAFPWPVAEKLALGSGEIVEDLALTLTLAQQGMRIDFLPDVAVTSTFPESDSAATVQRARWEHGSLRMARARVPGLLVSGLTAPWKAMLALNVAVPPLTVFAAAVLAAGGVGAVLLMLGAWLPLLLAGLAALTFFDAVVIAYIRDGRSVLPPAELSRLPVFLLSKFGVYGKSGRASTKRWTRTPRS</sequence>
<proteinExistence type="predicted"/>
<dbReference type="PANTHER" id="PTHR48090">
    <property type="entry name" value="UNDECAPRENYL-PHOSPHATE 4-DEOXY-4-FORMAMIDO-L-ARABINOSE TRANSFERASE-RELATED"/>
    <property type="match status" value="1"/>
</dbReference>
<feature type="transmembrane region" description="Helical" evidence="1">
    <location>
        <begin position="328"/>
        <end position="347"/>
    </location>
</feature>
<dbReference type="CDD" id="cd06438">
    <property type="entry name" value="EpsO_like"/>
    <property type="match status" value="1"/>
</dbReference>
<dbReference type="SUPFAM" id="SSF53448">
    <property type="entry name" value="Nucleotide-diphospho-sugar transferases"/>
    <property type="match status" value="1"/>
</dbReference>
<organism evidence="2 3">
    <name type="scientific">Parvularcula lutaonensis</name>
    <dbReference type="NCBI Taxonomy" id="491923"/>
    <lineage>
        <taxon>Bacteria</taxon>
        <taxon>Pseudomonadati</taxon>
        <taxon>Pseudomonadota</taxon>
        <taxon>Alphaproteobacteria</taxon>
        <taxon>Parvularculales</taxon>
        <taxon>Parvularculaceae</taxon>
        <taxon>Parvularcula</taxon>
    </lineage>
</organism>
<evidence type="ECO:0000313" key="3">
    <source>
        <dbReference type="Proteomes" id="UP001595607"/>
    </source>
</evidence>
<keyword evidence="1" id="KW-1133">Transmembrane helix</keyword>
<comment type="caution">
    <text evidence="2">The sequence shown here is derived from an EMBL/GenBank/DDBJ whole genome shotgun (WGS) entry which is preliminary data.</text>
</comment>
<dbReference type="EMBL" id="JBHRVA010000002">
    <property type="protein sequence ID" value="MFC3302813.1"/>
    <property type="molecule type" value="Genomic_DNA"/>
</dbReference>
<dbReference type="InterPro" id="IPR050256">
    <property type="entry name" value="Glycosyltransferase_2"/>
</dbReference>
<reference evidence="3" key="1">
    <citation type="journal article" date="2019" name="Int. J. Syst. Evol. Microbiol.">
        <title>The Global Catalogue of Microorganisms (GCM) 10K type strain sequencing project: providing services to taxonomists for standard genome sequencing and annotation.</title>
        <authorList>
            <consortium name="The Broad Institute Genomics Platform"/>
            <consortium name="The Broad Institute Genome Sequencing Center for Infectious Disease"/>
            <person name="Wu L."/>
            <person name="Ma J."/>
        </authorList>
    </citation>
    <scope>NUCLEOTIDE SEQUENCE [LARGE SCALE GENOMIC DNA]</scope>
    <source>
        <strain evidence="3">KCTC 22245</strain>
    </source>
</reference>
<feature type="transmembrane region" description="Helical" evidence="1">
    <location>
        <begin position="302"/>
        <end position="322"/>
    </location>
</feature>
<dbReference type="PANTHER" id="PTHR48090:SF6">
    <property type="entry name" value="SLR5056 PROTEIN"/>
    <property type="match status" value="1"/>
</dbReference>
<gene>
    <name evidence="2" type="ORF">ACFONP_08720</name>
</gene>
<dbReference type="RefSeq" id="WP_189571658.1">
    <property type="nucleotide sequence ID" value="NZ_BMXU01000001.1"/>
</dbReference>
<evidence type="ECO:0000256" key="1">
    <source>
        <dbReference type="SAM" id="Phobius"/>
    </source>
</evidence>
<dbReference type="InterPro" id="IPR029044">
    <property type="entry name" value="Nucleotide-diphossugar_trans"/>
</dbReference>
<dbReference type="Gene3D" id="3.90.550.10">
    <property type="entry name" value="Spore Coat Polysaccharide Biosynthesis Protein SpsA, Chain A"/>
    <property type="match status" value="1"/>
</dbReference>
<dbReference type="Proteomes" id="UP001595607">
    <property type="component" value="Unassembled WGS sequence"/>
</dbReference>
<evidence type="ECO:0000313" key="2">
    <source>
        <dbReference type="EMBL" id="MFC3302813.1"/>
    </source>
</evidence>